<dbReference type="Gene3D" id="1.10.287.470">
    <property type="entry name" value="Helix hairpin bin"/>
    <property type="match status" value="1"/>
</dbReference>
<dbReference type="AlphaFoldDB" id="W6RMM9"/>
<keyword evidence="2" id="KW-0472">Membrane</keyword>
<organism evidence="5 6">
    <name type="scientific">Rhizobium favelukesii</name>
    <dbReference type="NCBI Taxonomy" id="348824"/>
    <lineage>
        <taxon>Bacteria</taxon>
        <taxon>Pseudomonadati</taxon>
        <taxon>Pseudomonadota</taxon>
        <taxon>Alphaproteobacteria</taxon>
        <taxon>Hyphomicrobiales</taxon>
        <taxon>Rhizobiaceae</taxon>
        <taxon>Rhizobium/Agrobacterium group</taxon>
        <taxon>Rhizobium</taxon>
    </lineage>
</organism>
<dbReference type="HOGENOM" id="CLU_018816_15_3_5"/>
<accession>W6RMM9</accession>
<feature type="transmembrane region" description="Helical" evidence="2">
    <location>
        <begin position="30"/>
        <end position="47"/>
    </location>
</feature>
<keyword evidence="5" id="KW-0614">Plasmid</keyword>
<evidence type="ECO:0000313" key="6">
    <source>
        <dbReference type="Proteomes" id="UP000019443"/>
    </source>
</evidence>
<dbReference type="Pfam" id="PF25954">
    <property type="entry name" value="Beta-barrel_RND_2"/>
    <property type="match status" value="1"/>
</dbReference>
<dbReference type="PANTHER" id="PTHR30386">
    <property type="entry name" value="MEMBRANE FUSION SUBUNIT OF EMRAB-TOLC MULTIDRUG EFFLUX PUMP"/>
    <property type="match status" value="1"/>
</dbReference>
<keyword evidence="6" id="KW-1185">Reference proteome</keyword>
<feature type="domain" description="CusB-like beta-barrel" evidence="4">
    <location>
        <begin position="253"/>
        <end position="293"/>
    </location>
</feature>
<dbReference type="EMBL" id="HG916855">
    <property type="protein sequence ID" value="CDM62029.1"/>
    <property type="molecule type" value="Genomic_DNA"/>
</dbReference>
<name>W6RMM9_9HYPH</name>
<dbReference type="SUPFAM" id="SSF111369">
    <property type="entry name" value="HlyD-like secretion proteins"/>
    <property type="match status" value="2"/>
</dbReference>
<keyword evidence="2" id="KW-0812">Transmembrane</keyword>
<dbReference type="InterPro" id="IPR058792">
    <property type="entry name" value="Beta-barrel_RND_2"/>
</dbReference>
<keyword evidence="2" id="KW-1133">Transmembrane helix</keyword>
<dbReference type="PATRIC" id="fig|348824.6.peg.6311"/>
<sequence length="372" mass="39772">MADEKRVAESSTLAPPPAKALSHKNPVRRVTLIVIAICAALFVYGIAANRYTPYTAQGLVEAYLVKIAPEVGGSVIDVGVDTDQRVEAGTVLFRIDPDPYALAVRRAEVQLEAVGQSIGASTAAVASAEAKLAEAIAKRENSREQAARTLELVKKGVYPEARRAQAQSILDSSEAVVVQAEAEIEKARQALGPTGASNPQIRDAMAVLEQANLDLQRTAILAPSEGGVTSLSLAIGQLLAKGETAMTYIDTREVWIEAAFPENSLENIAVGQPADIVLDILPGRVVTGRVVALGYGVGNRSVDLRTGLPAPRTQSGWVRPPQLMPVRIKLDQDVRPLRFGAQTNTMIYTSDNAIMNAIGYIRMRLVALLTYV</sequence>
<evidence type="ECO:0000259" key="4">
    <source>
        <dbReference type="Pfam" id="PF25954"/>
    </source>
</evidence>
<dbReference type="Pfam" id="PF25917">
    <property type="entry name" value="BSH_RND"/>
    <property type="match status" value="1"/>
</dbReference>
<dbReference type="RefSeq" id="WP_024315555.1">
    <property type="nucleotide sequence ID" value="NZ_ATTO01000022.1"/>
</dbReference>
<evidence type="ECO:0000256" key="1">
    <source>
        <dbReference type="SAM" id="MobiDB-lite"/>
    </source>
</evidence>
<feature type="region of interest" description="Disordered" evidence="1">
    <location>
        <begin position="1"/>
        <end position="21"/>
    </location>
</feature>
<dbReference type="KEGG" id="rhl:LPU83_pLPU83d_0658"/>
<reference evidence="5" key="1">
    <citation type="submission" date="2013-11" db="EMBL/GenBank/DDBJ databases">
        <title>Draft genome sequence of the broad-host-range Rhizobium sp. LPU83 strain, a member of the low-genetic diversity Oregon-like Rhizobium sp. group.</title>
        <authorList>
            <person name="Wibberg D."/>
            <person name="Puehler A."/>
            <person name="Schlueter A."/>
        </authorList>
    </citation>
    <scope>NUCLEOTIDE SEQUENCE [LARGE SCALE GENOMIC DNA]</scope>
    <source>
        <strain evidence="5">LPU83</strain>
        <plasmid evidence="5">pLPU83d</plasmid>
    </source>
</reference>
<proteinExistence type="predicted"/>
<dbReference type="Gene3D" id="2.40.30.170">
    <property type="match status" value="1"/>
</dbReference>
<evidence type="ECO:0000256" key="2">
    <source>
        <dbReference type="SAM" id="Phobius"/>
    </source>
</evidence>
<protein>
    <submittedName>
        <fullName evidence="5">Secretion protein HlyD family protein</fullName>
    </submittedName>
</protein>
<evidence type="ECO:0000259" key="3">
    <source>
        <dbReference type="Pfam" id="PF25917"/>
    </source>
</evidence>
<dbReference type="Proteomes" id="UP000019443">
    <property type="component" value="Plasmid pLPU83d"/>
</dbReference>
<gene>
    <name evidence="5" type="ORF">LPU83_pLPU83d_0658</name>
</gene>
<dbReference type="InterPro" id="IPR050739">
    <property type="entry name" value="MFP"/>
</dbReference>
<feature type="domain" description="Multidrug resistance protein MdtA-like barrel-sandwich hybrid" evidence="3">
    <location>
        <begin position="65"/>
        <end position="247"/>
    </location>
</feature>
<dbReference type="InterPro" id="IPR058625">
    <property type="entry name" value="MdtA-like_BSH"/>
</dbReference>
<dbReference type="Gene3D" id="2.40.50.100">
    <property type="match status" value="1"/>
</dbReference>
<geneLocation type="plasmid" evidence="5 6">
    <name>pLPU83d</name>
</geneLocation>
<evidence type="ECO:0000313" key="5">
    <source>
        <dbReference type="EMBL" id="CDM62029.1"/>
    </source>
</evidence>